<reference evidence="1" key="1">
    <citation type="submission" date="2018-05" db="EMBL/GenBank/DDBJ databases">
        <authorList>
            <person name="Lanie J.A."/>
            <person name="Ng W.-L."/>
            <person name="Kazmierczak K.M."/>
            <person name="Andrzejewski T.M."/>
            <person name="Davidsen T.M."/>
            <person name="Wayne K.J."/>
            <person name="Tettelin H."/>
            <person name="Glass J.I."/>
            <person name="Rusch D."/>
            <person name="Podicherti R."/>
            <person name="Tsui H.-C.T."/>
            <person name="Winkler M.E."/>
        </authorList>
    </citation>
    <scope>NUCLEOTIDE SEQUENCE</scope>
</reference>
<protein>
    <submittedName>
        <fullName evidence="1">Uncharacterized protein</fullName>
    </submittedName>
</protein>
<dbReference type="AlphaFoldDB" id="A0A381Y543"/>
<dbReference type="EMBL" id="UINC01017294">
    <property type="protein sequence ID" value="SVA71507.1"/>
    <property type="molecule type" value="Genomic_DNA"/>
</dbReference>
<name>A0A381Y543_9ZZZZ</name>
<proteinExistence type="predicted"/>
<evidence type="ECO:0000313" key="1">
    <source>
        <dbReference type="EMBL" id="SVA71507.1"/>
    </source>
</evidence>
<gene>
    <name evidence="1" type="ORF">METZ01_LOCUS124361</name>
</gene>
<accession>A0A381Y543</accession>
<sequence length="48" mass="5495">MIYRARGFALTGIQLYPESERGRNTGCMSECVTIDLFGRTWDGLWSVH</sequence>
<organism evidence="1">
    <name type="scientific">marine metagenome</name>
    <dbReference type="NCBI Taxonomy" id="408172"/>
    <lineage>
        <taxon>unclassified sequences</taxon>
        <taxon>metagenomes</taxon>
        <taxon>ecological metagenomes</taxon>
    </lineage>
</organism>